<evidence type="ECO:0000256" key="9">
    <source>
        <dbReference type="ARBA" id="ARBA00023136"/>
    </source>
</evidence>
<protein>
    <recommendedName>
        <fullName evidence="12">TonB C-terminal domain-containing protein</fullName>
    </recommendedName>
</protein>
<keyword evidence="5" id="KW-0997">Cell inner membrane</keyword>
<dbReference type="InterPro" id="IPR006260">
    <property type="entry name" value="TonB/TolA_C"/>
</dbReference>
<comment type="subcellular location">
    <subcellularLocation>
        <location evidence="1">Cell inner membrane</location>
        <topology evidence="1">Single-pass membrane protein</topology>
        <orientation evidence="1">Periplasmic side</orientation>
    </subcellularLocation>
</comment>
<organism evidence="13 14">
    <name type="scientific">Sphingomonas psychrotolerans</name>
    <dbReference type="NCBI Taxonomy" id="1327635"/>
    <lineage>
        <taxon>Bacteria</taxon>
        <taxon>Pseudomonadati</taxon>
        <taxon>Pseudomonadota</taxon>
        <taxon>Alphaproteobacteria</taxon>
        <taxon>Sphingomonadales</taxon>
        <taxon>Sphingomonadaceae</taxon>
        <taxon>Sphingomonas</taxon>
    </lineage>
</organism>
<keyword evidence="4" id="KW-1003">Cell membrane</keyword>
<dbReference type="GO" id="GO:0015031">
    <property type="term" value="P:protein transport"/>
    <property type="evidence" value="ECO:0007669"/>
    <property type="project" value="UniProtKB-KW"/>
</dbReference>
<dbReference type="KEGG" id="sphc:CVN68_21405"/>
<keyword evidence="7" id="KW-0653">Protein transport</keyword>
<keyword evidence="6 11" id="KW-0812">Transmembrane</keyword>
<dbReference type="PANTHER" id="PTHR33446:SF2">
    <property type="entry name" value="PROTEIN TONB"/>
    <property type="match status" value="1"/>
</dbReference>
<feature type="transmembrane region" description="Helical" evidence="11">
    <location>
        <begin position="12"/>
        <end position="31"/>
    </location>
</feature>
<dbReference type="PROSITE" id="PS52015">
    <property type="entry name" value="TONB_CTD"/>
    <property type="match status" value="1"/>
</dbReference>
<dbReference type="InterPro" id="IPR051045">
    <property type="entry name" value="TonB-dependent_transducer"/>
</dbReference>
<evidence type="ECO:0000256" key="8">
    <source>
        <dbReference type="ARBA" id="ARBA00022989"/>
    </source>
</evidence>
<keyword evidence="8 11" id="KW-1133">Transmembrane helix</keyword>
<proteinExistence type="inferred from homology"/>
<dbReference type="SUPFAM" id="SSF74653">
    <property type="entry name" value="TolA/TonB C-terminal domain"/>
    <property type="match status" value="1"/>
</dbReference>
<accession>A0A2K8MJZ3</accession>
<evidence type="ECO:0000256" key="5">
    <source>
        <dbReference type="ARBA" id="ARBA00022519"/>
    </source>
</evidence>
<dbReference type="Pfam" id="PF03544">
    <property type="entry name" value="TonB_C"/>
    <property type="match status" value="1"/>
</dbReference>
<evidence type="ECO:0000313" key="14">
    <source>
        <dbReference type="Proteomes" id="UP000229081"/>
    </source>
</evidence>
<dbReference type="GO" id="GO:0031992">
    <property type="term" value="F:energy transducer activity"/>
    <property type="evidence" value="ECO:0007669"/>
    <property type="project" value="TreeGrafter"/>
</dbReference>
<comment type="similarity">
    <text evidence="2">Belongs to the TonB family.</text>
</comment>
<dbReference type="OrthoDB" id="8481221at2"/>
<name>A0A2K8MJZ3_9SPHN</name>
<dbReference type="RefSeq" id="WP_100283987.1">
    <property type="nucleotide sequence ID" value="NZ_CP024923.1"/>
</dbReference>
<keyword evidence="14" id="KW-1185">Reference proteome</keyword>
<dbReference type="NCBIfam" id="TIGR01352">
    <property type="entry name" value="tonB_Cterm"/>
    <property type="match status" value="1"/>
</dbReference>
<evidence type="ECO:0000256" key="1">
    <source>
        <dbReference type="ARBA" id="ARBA00004383"/>
    </source>
</evidence>
<keyword evidence="3" id="KW-0813">Transport</keyword>
<evidence type="ECO:0000256" key="2">
    <source>
        <dbReference type="ARBA" id="ARBA00006555"/>
    </source>
</evidence>
<dbReference type="AlphaFoldDB" id="A0A2K8MJZ3"/>
<gene>
    <name evidence="13" type="ORF">CVN68_21405</name>
</gene>
<reference evidence="13 14" key="1">
    <citation type="submission" date="2017-11" db="EMBL/GenBank/DDBJ databases">
        <title>Complete genome sequence of Sphingomonas sp. Strain Cra20, a psychrotolerant potential plant growth promoting rhizobacteria.</title>
        <authorList>
            <person name="Luo Y."/>
        </authorList>
    </citation>
    <scope>NUCLEOTIDE SEQUENCE [LARGE SCALE GENOMIC DNA]</scope>
    <source>
        <strain evidence="13 14">Cra20</strain>
    </source>
</reference>
<dbReference type="Proteomes" id="UP000229081">
    <property type="component" value="Chromosome"/>
</dbReference>
<dbReference type="PANTHER" id="PTHR33446">
    <property type="entry name" value="PROTEIN TONB-RELATED"/>
    <property type="match status" value="1"/>
</dbReference>
<evidence type="ECO:0000256" key="4">
    <source>
        <dbReference type="ARBA" id="ARBA00022475"/>
    </source>
</evidence>
<dbReference type="EMBL" id="CP024923">
    <property type="protein sequence ID" value="ATY34198.1"/>
    <property type="molecule type" value="Genomic_DNA"/>
</dbReference>
<evidence type="ECO:0000256" key="3">
    <source>
        <dbReference type="ARBA" id="ARBA00022448"/>
    </source>
</evidence>
<keyword evidence="9 11" id="KW-0472">Membrane</keyword>
<feature type="domain" description="TonB C-terminal" evidence="12">
    <location>
        <begin position="127"/>
        <end position="217"/>
    </location>
</feature>
<evidence type="ECO:0000256" key="6">
    <source>
        <dbReference type="ARBA" id="ARBA00022692"/>
    </source>
</evidence>
<dbReference type="GO" id="GO:0055085">
    <property type="term" value="P:transmembrane transport"/>
    <property type="evidence" value="ECO:0007669"/>
    <property type="project" value="InterPro"/>
</dbReference>
<evidence type="ECO:0000256" key="10">
    <source>
        <dbReference type="SAM" id="MobiDB-lite"/>
    </source>
</evidence>
<feature type="region of interest" description="Disordered" evidence="10">
    <location>
        <begin position="75"/>
        <end position="116"/>
    </location>
</feature>
<sequence>MKPAPIERLASLGITTMIHIAAGVALFMVLAPGGKGSRGMHADRSGALVVELIPLARENRHASARADPWLQKAHSDVASAPRELAPLPSGTGRRASTAEPADAAKPVLHSEPPGSAASDMTGSAAILYRDILLAHIARYRRYPSEARDARIEGVVEIRFVLDRKGHVQDAWVASSSGRTSLDQEALAAIRRAVPMPGIPSELPDRIDITLPVDFEIG</sequence>
<evidence type="ECO:0000313" key="13">
    <source>
        <dbReference type="EMBL" id="ATY34198.1"/>
    </source>
</evidence>
<dbReference type="GO" id="GO:0098797">
    <property type="term" value="C:plasma membrane protein complex"/>
    <property type="evidence" value="ECO:0007669"/>
    <property type="project" value="TreeGrafter"/>
</dbReference>
<evidence type="ECO:0000256" key="7">
    <source>
        <dbReference type="ARBA" id="ARBA00022927"/>
    </source>
</evidence>
<dbReference type="InterPro" id="IPR037682">
    <property type="entry name" value="TonB_C"/>
</dbReference>
<evidence type="ECO:0000256" key="11">
    <source>
        <dbReference type="SAM" id="Phobius"/>
    </source>
</evidence>
<dbReference type="Gene3D" id="3.30.1150.10">
    <property type="match status" value="1"/>
</dbReference>
<evidence type="ECO:0000259" key="12">
    <source>
        <dbReference type="PROSITE" id="PS52015"/>
    </source>
</evidence>